<evidence type="ECO:0000313" key="4">
    <source>
        <dbReference type="Proteomes" id="UP000002402"/>
    </source>
</evidence>
<dbReference type="InterPro" id="IPR038171">
    <property type="entry name" value="M64_N_sf"/>
</dbReference>
<reference evidence="3 4" key="1">
    <citation type="journal article" date="2006" name="Proc. Natl. Acad. Sci. U.S.A.">
        <title>Evolution of sensory complexity recorded in a myxobacterial genome.</title>
        <authorList>
            <person name="Goldman B.S."/>
            <person name="Nierman W.C."/>
            <person name="Kaiser D."/>
            <person name="Slater S.C."/>
            <person name="Durkin A.S."/>
            <person name="Eisen J.A."/>
            <person name="Ronning C.M."/>
            <person name="Barbazuk W.B."/>
            <person name="Blanchard M."/>
            <person name="Field C."/>
            <person name="Halling C."/>
            <person name="Hinkle G."/>
            <person name="Iartchuk O."/>
            <person name="Kim H.S."/>
            <person name="Mackenzie C."/>
            <person name="Madupu R."/>
            <person name="Miller N."/>
            <person name="Shvartsbeyn A."/>
            <person name="Sullivan S.A."/>
            <person name="Vaudin M."/>
            <person name="Wiegand R."/>
            <person name="Kaplan H.B."/>
        </authorList>
    </citation>
    <scope>NUCLEOTIDE SEQUENCE [LARGE SCALE GENOMIC DNA]</scope>
    <source>
        <strain evidence="4">DK1622</strain>
    </source>
</reference>
<sequence>MSRQADTSSAGWERSVNTHPRATTAHRVPPMMRALFVLLLATSASAASPRTLRVDYFHTGNATEERFSLDKVVIEPLPWPGHPERAIDETNLGKYLFEVRGRENNRLLFSRGFASIYGEWEVTNEARSSNRTFHESLRFPAPERPVQVLLKKRDAQNAFREVWSLVVDPKDMFVDASSPPAPGPLLKLLENGPSAQKVDLLILGDGYTKAEHAKFEKDARHMVDILFTFSPFKERKSDFNVWGLVPAAAQSGISRPSTGVHRRSPIGATYDAFGSERYVLTFDNKAFREAAAFAPYEFVEILVNGNTYGGGGIFGLYGTVASDSLWAPYVFVHEFGHHFAGLADEYYTSESVYAPAADRLEPWEKNVTALHSPEGLKWKHLVSPGTPLPTPWNKEGYEKHATAVQKQRGHIRAQRKPESDMDKLFLAQRDWEEKFLSSQKYSGRVGAFEGAMYESKGYYRPQVDCVMFTRDRVPFCAVCQSAISEVIDLYSGPPAMSPQANP</sequence>
<dbReference type="HOGENOM" id="CLU_048556_0_0_7"/>
<dbReference type="EnsemblBacteria" id="ABF92265">
    <property type="protein sequence ID" value="ABF92265"/>
    <property type="gene ID" value="MXAN_7198"/>
</dbReference>
<dbReference type="GO" id="GO:0008237">
    <property type="term" value="F:metallopeptidase activity"/>
    <property type="evidence" value="ECO:0007669"/>
    <property type="project" value="InterPro"/>
</dbReference>
<dbReference type="Proteomes" id="UP000002402">
    <property type="component" value="Chromosome"/>
</dbReference>
<dbReference type="Pfam" id="PF16217">
    <property type="entry name" value="M64_N"/>
    <property type="match status" value="1"/>
</dbReference>
<dbReference type="Gene3D" id="3.40.390.10">
    <property type="entry name" value="Collagenase (Catalytic Domain)"/>
    <property type="match status" value="1"/>
</dbReference>
<dbReference type="InterPro" id="IPR032625">
    <property type="entry name" value="M64_N"/>
</dbReference>
<gene>
    <name evidence="3" type="ordered locus">MXAN_7198</name>
</gene>
<dbReference type="Pfam" id="PF09471">
    <property type="entry name" value="Peptidase_M64"/>
    <property type="match status" value="1"/>
</dbReference>
<dbReference type="EMBL" id="CP000113">
    <property type="protein sequence ID" value="ABF92265.1"/>
    <property type="molecule type" value="Genomic_DNA"/>
</dbReference>
<evidence type="ECO:0000313" key="3">
    <source>
        <dbReference type="EMBL" id="ABF92265.1"/>
    </source>
</evidence>
<dbReference type="STRING" id="246197.MXAN_7198"/>
<name>Q1CWB2_MYXXD</name>
<dbReference type="InterPro" id="IPR024079">
    <property type="entry name" value="MetalloPept_cat_dom_sf"/>
</dbReference>
<evidence type="ECO:0000259" key="2">
    <source>
        <dbReference type="Pfam" id="PF16217"/>
    </source>
</evidence>
<dbReference type="KEGG" id="mxa:MXAN_7198"/>
<evidence type="ECO:0000256" key="1">
    <source>
        <dbReference type="SAM" id="MobiDB-lite"/>
    </source>
</evidence>
<dbReference type="OrthoDB" id="9143597at2"/>
<dbReference type="Gene3D" id="2.60.40.3250">
    <property type="entry name" value="Peptidase M64, N-terminal domain"/>
    <property type="match status" value="1"/>
</dbReference>
<feature type="region of interest" description="Disordered" evidence="1">
    <location>
        <begin position="1"/>
        <end position="25"/>
    </location>
</feature>
<dbReference type="eggNOG" id="COG2304">
    <property type="taxonomic scope" value="Bacteria"/>
</dbReference>
<feature type="compositionally biased region" description="Polar residues" evidence="1">
    <location>
        <begin position="1"/>
        <end position="21"/>
    </location>
</feature>
<dbReference type="AlphaFoldDB" id="Q1CWB2"/>
<proteinExistence type="predicted"/>
<feature type="domain" description="Peptidase M64 N-terminal" evidence="2">
    <location>
        <begin position="48"/>
        <end position="163"/>
    </location>
</feature>
<accession>Q1CWB2</accession>
<protein>
    <recommendedName>
        <fullName evidence="2">Peptidase M64 N-terminal domain-containing protein</fullName>
    </recommendedName>
</protein>
<keyword evidence="4" id="KW-1185">Reference proteome</keyword>
<organism evidence="3 4">
    <name type="scientific">Myxococcus xanthus (strain DK1622)</name>
    <dbReference type="NCBI Taxonomy" id="246197"/>
    <lineage>
        <taxon>Bacteria</taxon>
        <taxon>Pseudomonadati</taxon>
        <taxon>Myxococcota</taxon>
        <taxon>Myxococcia</taxon>
        <taxon>Myxococcales</taxon>
        <taxon>Cystobacterineae</taxon>
        <taxon>Myxococcaceae</taxon>
        <taxon>Myxococcus</taxon>
    </lineage>
</organism>
<dbReference type="InterPro" id="IPR019026">
    <property type="entry name" value="Peptidase_M64_IgA"/>
</dbReference>